<feature type="transmembrane region" description="Helical" evidence="1">
    <location>
        <begin position="7"/>
        <end position="28"/>
    </location>
</feature>
<evidence type="ECO:0000313" key="3">
    <source>
        <dbReference type="Proteomes" id="UP000053904"/>
    </source>
</evidence>
<organism evidence="2 3">
    <name type="scientific">candidate division WS6 bacterium 34_10</name>
    <dbReference type="NCBI Taxonomy" id="1641389"/>
    <lineage>
        <taxon>Bacteria</taxon>
        <taxon>Candidatus Dojkabacteria</taxon>
    </lineage>
</organism>
<dbReference type="GO" id="GO:0004190">
    <property type="term" value="F:aspartic-type endopeptidase activity"/>
    <property type="evidence" value="ECO:0007669"/>
    <property type="project" value="InterPro"/>
</dbReference>
<dbReference type="Proteomes" id="UP000053904">
    <property type="component" value="Unassembled WGS sequence"/>
</dbReference>
<sequence>MNCLKKITIAISVIIITSFFTQGVFSAYSSLSLSPSSGTIPSTETAISVVVDSGTDEFIGIDLNLSYTGPVEYVRAEGADRCSSFVVSEGTGTINIECISMGHTVGETYSDTVANLYFYATDSGSSVFSFTSSDPVVDGGLPADSTYTLSTGSTSDSTDTEVIEGSENLPQTGLFDNSGVILTLGVFLVIVGLSFTFIINKWYQFNYELDQMEIEKSRSRLEDKF</sequence>
<evidence type="ECO:0000256" key="1">
    <source>
        <dbReference type="SAM" id="Phobius"/>
    </source>
</evidence>
<name>A0A101HHC0_9BACT</name>
<dbReference type="EMBL" id="LGGO01000095">
    <property type="protein sequence ID" value="KUK76851.1"/>
    <property type="molecule type" value="Genomic_DNA"/>
</dbReference>
<protein>
    <recommendedName>
        <fullName evidence="4">Cohesin domain-containing protein</fullName>
    </recommendedName>
</protein>
<feature type="transmembrane region" description="Helical" evidence="1">
    <location>
        <begin position="179"/>
        <end position="199"/>
    </location>
</feature>
<evidence type="ECO:0008006" key="4">
    <source>
        <dbReference type="Google" id="ProtNLM"/>
    </source>
</evidence>
<keyword evidence="1" id="KW-0812">Transmembrane</keyword>
<proteinExistence type="predicted"/>
<evidence type="ECO:0000313" key="2">
    <source>
        <dbReference type="EMBL" id="KUK76851.1"/>
    </source>
</evidence>
<reference evidence="3" key="1">
    <citation type="journal article" date="2015" name="MBio">
        <title>Genome-Resolved Metagenomic Analysis Reveals Roles for Candidate Phyla and Other Microbial Community Members in Biogeochemical Transformations in Oil Reservoirs.</title>
        <authorList>
            <person name="Hu P."/>
            <person name="Tom L."/>
            <person name="Singh A."/>
            <person name="Thomas B.C."/>
            <person name="Baker B.J."/>
            <person name="Piceno Y.M."/>
            <person name="Andersen G.L."/>
            <person name="Banfield J.F."/>
        </authorList>
    </citation>
    <scope>NUCLEOTIDE SEQUENCE [LARGE SCALE GENOMIC DNA]</scope>
</reference>
<dbReference type="PROSITE" id="PS00141">
    <property type="entry name" value="ASP_PROTEASE"/>
    <property type="match status" value="1"/>
</dbReference>
<dbReference type="AlphaFoldDB" id="A0A101HHC0"/>
<keyword evidence="1" id="KW-1133">Transmembrane helix</keyword>
<comment type="caution">
    <text evidence="2">The sequence shown here is derived from an EMBL/GenBank/DDBJ whole genome shotgun (WGS) entry which is preliminary data.</text>
</comment>
<gene>
    <name evidence="2" type="ORF">XD93_0687</name>
</gene>
<dbReference type="InterPro" id="IPR001969">
    <property type="entry name" value="Aspartic_peptidase_AS"/>
</dbReference>
<accession>A0A101HHC0</accession>
<dbReference type="GO" id="GO:0006508">
    <property type="term" value="P:proteolysis"/>
    <property type="evidence" value="ECO:0007669"/>
    <property type="project" value="InterPro"/>
</dbReference>
<keyword evidence="1" id="KW-0472">Membrane</keyword>